<keyword evidence="2" id="KW-1185">Reference proteome</keyword>
<comment type="caution">
    <text evidence="1">The sequence shown here is derived from an EMBL/GenBank/DDBJ whole genome shotgun (WGS) entry which is preliminary data.</text>
</comment>
<evidence type="ECO:0000313" key="2">
    <source>
        <dbReference type="Proteomes" id="UP000635565"/>
    </source>
</evidence>
<protein>
    <submittedName>
        <fullName evidence="1">Uncharacterized protein</fullName>
    </submittedName>
</protein>
<name>A0ABQ3VP92_9CHLR</name>
<dbReference type="Proteomes" id="UP000635565">
    <property type="component" value="Unassembled WGS sequence"/>
</dbReference>
<accession>A0ABQ3VP92</accession>
<organism evidence="1 2">
    <name type="scientific">Dictyobacter formicarum</name>
    <dbReference type="NCBI Taxonomy" id="2778368"/>
    <lineage>
        <taxon>Bacteria</taxon>
        <taxon>Bacillati</taxon>
        <taxon>Chloroflexota</taxon>
        <taxon>Ktedonobacteria</taxon>
        <taxon>Ktedonobacterales</taxon>
        <taxon>Dictyobacteraceae</taxon>
        <taxon>Dictyobacter</taxon>
    </lineage>
</organism>
<proteinExistence type="predicted"/>
<dbReference type="RefSeq" id="WP_201365622.1">
    <property type="nucleotide sequence ID" value="NZ_BNJJ01000021.1"/>
</dbReference>
<evidence type="ECO:0000313" key="1">
    <source>
        <dbReference type="EMBL" id="GHO88064.1"/>
    </source>
</evidence>
<sequence length="75" mass="8057">MQESCAVRERLTKTADQCCSSQFAVSSNTTLLVSSGAEGLDLLGVQQPKDKILEQPEQHLAMHASQPSGPVCTRL</sequence>
<reference evidence="1 2" key="1">
    <citation type="journal article" date="2021" name="Int. J. Syst. Evol. Microbiol.">
        <title>Reticulibacter mediterranei gen. nov., sp. nov., within the new family Reticulibacteraceae fam. nov., and Ktedonospora formicarum gen. nov., sp. nov., Ktedonobacter robiniae sp. nov., Dictyobacter formicarum sp. nov. and Dictyobacter arantiisoli sp. nov., belonging to the class Ktedonobacteria.</title>
        <authorList>
            <person name="Yabe S."/>
            <person name="Zheng Y."/>
            <person name="Wang C.M."/>
            <person name="Sakai Y."/>
            <person name="Abe K."/>
            <person name="Yokota A."/>
            <person name="Donadio S."/>
            <person name="Cavaletti L."/>
            <person name="Monciardini P."/>
        </authorList>
    </citation>
    <scope>NUCLEOTIDE SEQUENCE [LARGE SCALE GENOMIC DNA]</scope>
    <source>
        <strain evidence="1 2">SOSP1-9</strain>
    </source>
</reference>
<gene>
    <name evidence="1" type="ORF">KSZ_60700</name>
</gene>
<dbReference type="EMBL" id="BNJJ01000021">
    <property type="protein sequence ID" value="GHO88064.1"/>
    <property type="molecule type" value="Genomic_DNA"/>
</dbReference>